<dbReference type="SUPFAM" id="SSF55811">
    <property type="entry name" value="Nudix"/>
    <property type="match status" value="1"/>
</dbReference>
<dbReference type="AlphaFoldDB" id="A0A6F8U460"/>
<comment type="cofactor">
    <cofactor evidence="1">
        <name>Mg(2+)</name>
        <dbReference type="ChEBI" id="CHEBI:18420"/>
    </cofactor>
</comment>
<dbReference type="Gene3D" id="3.90.79.10">
    <property type="entry name" value="Nucleoside Triphosphate Pyrophosphohydrolase"/>
    <property type="match status" value="1"/>
</dbReference>
<dbReference type="InterPro" id="IPR000086">
    <property type="entry name" value="NUDIX_hydrolase_dom"/>
</dbReference>
<dbReference type="PROSITE" id="PS00893">
    <property type="entry name" value="NUDIX_BOX"/>
    <property type="match status" value="1"/>
</dbReference>
<sequence length="136" mass="14750">MLGNTEKTHNLLKIAAAVVSDPSGRLLLVRKQGTRFFMQPGGKIEPAEEAIAALCRELEEEVGLRIARDQLLPLGMQRALAANEPDTVIEAQLFSLVIDQPVHAGSEIAEAVWVTREEALKLPLAPLTKQHVVVAA</sequence>
<evidence type="ECO:0000256" key="1">
    <source>
        <dbReference type="ARBA" id="ARBA00001946"/>
    </source>
</evidence>
<dbReference type="PANTHER" id="PTHR43046:SF2">
    <property type="entry name" value="8-OXO-DGTP DIPHOSPHATASE-RELATED"/>
    <property type="match status" value="1"/>
</dbReference>
<dbReference type="CDD" id="cd04690">
    <property type="entry name" value="NUDIX_Hydrolase"/>
    <property type="match status" value="1"/>
</dbReference>
<reference evidence="4 5" key="1">
    <citation type="submission" date="2020-03" db="EMBL/GenBank/DDBJ databases">
        <title>Complete Genome Sequence of Halomonas hydrothermalis Strain Slthf2, Halophilic Bacterium Isolated from Deep-Sea Hydrothermal-Vent Environments.</title>
        <authorList>
            <person name="Takeyama N."/>
            <person name="Huang M."/>
            <person name="Sato K."/>
            <person name="Galipon J."/>
            <person name="Arakawa K."/>
        </authorList>
    </citation>
    <scope>NUCLEOTIDE SEQUENCE [LARGE SCALE GENOMIC DNA]</scope>
    <source>
        <strain evidence="4 5">Slthf2</strain>
    </source>
</reference>
<dbReference type="RefSeq" id="WP_232060223.1">
    <property type="nucleotide sequence ID" value="NZ_AP022843.1"/>
</dbReference>
<dbReference type="InterPro" id="IPR015797">
    <property type="entry name" value="NUDIX_hydrolase-like_dom_sf"/>
</dbReference>
<gene>
    <name evidence="4" type="ORF">HHSLTHF2_21420</name>
</gene>
<dbReference type="InterPro" id="IPR020084">
    <property type="entry name" value="NUDIX_hydrolase_CS"/>
</dbReference>
<dbReference type="EMBL" id="AP022843">
    <property type="protein sequence ID" value="BCB08252.1"/>
    <property type="molecule type" value="Genomic_DNA"/>
</dbReference>
<evidence type="ECO:0000256" key="2">
    <source>
        <dbReference type="ARBA" id="ARBA00022801"/>
    </source>
</evidence>
<dbReference type="GO" id="GO:0016787">
    <property type="term" value="F:hydrolase activity"/>
    <property type="evidence" value="ECO:0007669"/>
    <property type="project" value="UniProtKB-KW"/>
</dbReference>
<feature type="domain" description="Nudix hydrolase" evidence="3">
    <location>
        <begin position="9"/>
        <end position="136"/>
    </location>
</feature>
<dbReference type="Proteomes" id="UP000502259">
    <property type="component" value="Chromosome"/>
</dbReference>
<proteinExistence type="predicted"/>
<evidence type="ECO:0000313" key="5">
    <source>
        <dbReference type="Proteomes" id="UP000502259"/>
    </source>
</evidence>
<dbReference type="PROSITE" id="PS51462">
    <property type="entry name" value="NUDIX"/>
    <property type="match status" value="1"/>
</dbReference>
<evidence type="ECO:0000313" key="4">
    <source>
        <dbReference type="EMBL" id="BCB08252.1"/>
    </source>
</evidence>
<keyword evidence="5" id="KW-1185">Reference proteome</keyword>
<accession>A0A6F8U460</accession>
<organism evidence="4 5">
    <name type="scientific">Halomonas hydrothermalis</name>
    <dbReference type="NCBI Taxonomy" id="115561"/>
    <lineage>
        <taxon>Bacteria</taxon>
        <taxon>Pseudomonadati</taxon>
        <taxon>Pseudomonadota</taxon>
        <taxon>Gammaproteobacteria</taxon>
        <taxon>Oceanospirillales</taxon>
        <taxon>Halomonadaceae</taxon>
        <taxon>Halomonas</taxon>
    </lineage>
</organism>
<name>A0A6F8U460_9GAMM</name>
<dbReference type="PANTHER" id="PTHR43046">
    <property type="entry name" value="GDP-MANNOSE MANNOSYL HYDROLASE"/>
    <property type="match status" value="1"/>
</dbReference>
<keyword evidence="2" id="KW-0378">Hydrolase</keyword>
<dbReference type="Pfam" id="PF00293">
    <property type="entry name" value="NUDIX"/>
    <property type="match status" value="1"/>
</dbReference>
<evidence type="ECO:0000259" key="3">
    <source>
        <dbReference type="PROSITE" id="PS51462"/>
    </source>
</evidence>
<protein>
    <submittedName>
        <fullName evidence="4">DNA mismatch repair protein MutT</fullName>
    </submittedName>
</protein>